<gene>
    <name evidence="1" type="ORF">IFJ75_02785</name>
</gene>
<dbReference type="AlphaFoldDB" id="A0A975C124"/>
<evidence type="ECO:0000313" key="2">
    <source>
        <dbReference type="Proteomes" id="UP000663918"/>
    </source>
</evidence>
<name>A0A975C124_9CAUL</name>
<protein>
    <submittedName>
        <fullName evidence="1">Uncharacterized protein</fullName>
    </submittedName>
</protein>
<dbReference type="Proteomes" id="UP000663918">
    <property type="component" value="Chromosome"/>
</dbReference>
<dbReference type="EMBL" id="CP062222">
    <property type="protein sequence ID" value="QTC91873.1"/>
    <property type="molecule type" value="Genomic_DNA"/>
</dbReference>
<proteinExistence type="predicted"/>
<evidence type="ECO:0000313" key="1">
    <source>
        <dbReference type="EMBL" id="QTC91873.1"/>
    </source>
</evidence>
<sequence length="65" mass="7807">MYVELSAEDCRDQARECFAHAVAEPDERRREQYLRDGEMWMSRWRFWTSSNAPMTYVPESETRAA</sequence>
<organism evidence="1 2">
    <name type="scientific">Brevundimonas goettingensis</name>
    <dbReference type="NCBI Taxonomy" id="2774190"/>
    <lineage>
        <taxon>Bacteria</taxon>
        <taxon>Pseudomonadati</taxon>
        <taxon>Pseudomonadota</taxon>
        <taxon>Alphaproteobacteria</taxon>
        <taxon>Caulobacterales</taxon>
        <taxon>Caulobacteraceae</taxon>
        <taxon>Brevundimonas</taxon>
    </lineage>
</organism>
<keyword evidence="2" id="KW-1185">Reference proteome</keyword>
<accession>A0A975C124</accession>
<dbReference type="KEGG" id="bgoe:IFJ75_02785"/>
<reference evidence="1" key="1">
    <citation type="submission" date="2020-09" db="EMBL/GenBank/DDBJ databases">
        <title>Brevundimonas sp. LVF2 isolated from a puddle in Goettingen, Germany.</title>
        <authorList>
            <person name="Friedrich I."/>
            <person name="Klassen A."/>
            <person name="Hannes N."/>
            <person name="Schneider D."/>
            <person name="Hertel R."/>
            <person name="Daniel R."/>
        </authorList>
    </citation>
    <scope>NUCLEOTIDE SEQUENCE</scope>
    <source>
        <strain evidence="1">LVF2</strain>
    </source>
</reference>
<dbReference type="RefSeq" id="WP_207871060.1">
    <property type="nucleotide sequence ID" value="NZ_CP062222.1"/>
</dbReference>